<keyword evidence="3" id="KW-0378">Hydrolase</keyword>
<dbReference type="Gene3D" id="3.30.70.360">
    <property type="match status" value="1"/>
</dbReference>
<feature type="domain" description="Peptidase M20 dimerisation" evidence="2">
    <location>
        <begin position="173"/>
        <end position="262"/>
    </location>
</feature>
<dbReference type="SUPFAM" id="SSF55031">
    <property type="entry name" value="Bacterial exopeptidase dimerisation domain"/>
    <property type="match status" value="1"/>
</dbReference>
<dbReference type="GO" id="GO:0046657">
    <property type="term" value="P:folic acid catabolic process"/>
    <property type="evidence" value="ECO:0007669"/>
    <property type="project" value="TreeGrafter"/>
</dbReference>
<reference evidence="4" key="1">
    <citation type="submission" date="2017-12" db="EMBL/GenBank/DDBJ databases">
        <title>FDA dAtabase for Regulatory Grade micrObial Sequences (FDA-ARGOS): Supporting development and validation of Infectious Disease Dx tests.</title>
        <authorList>
            <person name="Hoffmann M."/>
            <person name="Allard M."/>
            <person name="Evans P."/>
            <person name="Brown E."/>
            <person name="Tallon L."/>
            <person name="Sadzewicz L."/>
            <person name="Sengamalay N."/>
            <person name="Ott S."/>
            <person name="Godinez A."/>
            <person name="Nagaraj S."/>
            <person name="Vavikolanu K."/>
            <person name="Aluvathingal J."/>
            <person name="Nadendla S."/>
            <person name="Sichtig H."/>
        </authorList>
    </citation>
    <scope>NUCLEOTIDE SEQUENCE [LARGE SCALE GENOMIC DNA]</scope>
    <source>
        <strain evidence="4">FDAARGOS_249</strain>
    </source>
</reference>
<dbReference type="Gene3D" id="3.40.630.10">
    <property type="entry name" value="Zn peptidases"/>
    <property type="match status" value="1"/>
</dbReference>
<dbReference type="InterPro" id="IPR017439">
    <property type="entry name" value="Amidohydrolase"/>
</dbReference>
<gene>
    <name evidence="3" type="ORF">A6J77_008460</name>
</gene>
<evidence type="ECO:0000259" key="2">
    <source>
        <dbReference type="Pfam" id="PF07687"/>
    </source>
</evidence>
<dbReference type="Pfam" id="PF07687">
    <property type="entry name" value="M20_dimer"/>
    <property type="match status" value="1"/>
</dbReference>
<evidence type="ECO:0000313" key="4">
    <source>
        <dbReference type="Proteomes" id="UP000192813"/>
    </source>
</evidence>
<evidence type="ECO:0000256" key="1">
    <source>
        <dbReference type="PIRNR" id="PIRNR037226"/>
    </source>
</evidence>
<dbReference type="InterPro" id="IPR036264">
    <property type="entry name" value="Bact_exopeptidase_dim_dom"/>
</dbReference>
<dbReference type="RefSeq" id="WP_083069929.1">
    <property type="nucleotide sequence ID" value="NZ_NBTM02000001.1"/>
</dbReference>
<dbReference type="CDD" id="cd03887">
    <property type="entry name" value="M20_Acy1L2"/>
    <property type="match status" value="1"/>
</dbReference>
<dbReference type="SUPFAM" id="SSF53187">
    <property type="entry name" value="Zn-dependent exopeptidases"/>
    <property type="match status" value="1"/>
</dbReference>
<dbReference type="NCBIfam" id="TIGR01891">
    <property type="entry name" value="amidohydrolases"/>
    <property type="match status" value="1"/>
</dbReference>
<dbReference type="PANTHER" id="PTHR30575">
    <property type="entry name" value="PEPTIDASE M20"/>
    <property type="match status" value="1"/>
</dbReference>
<evidence type="ECO:0000313" key="3">
    <source>
        <dbReference type="EMBL" id="PNL92258.1"/>
    </source>
</evidence>
<dbReference type="AlphaFoldDB" id="A0A2J9PPI6"/>
<dbReference type="InterPro" id="IPR052030">
    <property type="entry name" value="Peptidase_M20/M20A_hydrolases"/>
</dbReference>
<accession>A0A2J9PPI6</accession>
<dbReference type="GO" id="GO:0071713">
    <property type="term" value="F:para-aminobenzoyl-glutamate hydrolase activity"/>
    <property type="evidence" value="ECO:0007669"/>
    <property type="project" value="TreeGrafter"/>
</dbReference>
<dbReference type="InterPro" id="IPR002933">
    <property type="entry name" value="Peptidase_M20"/>
</dbReference>
<dbReference type="InterPro" id="IPR011650">
    <property type="entry name" value="Peptidase_M20_dimer"/>
</dbReference>
<sequence>MTVKETLHQEVSALETDLRGLSDYIFANPELGHQEFKSSKAHIALLEKHGFTVETPYAGFDTAFRATFDSGQPGPTIAYLSEYDALPSIGHGCGHNMLGTVDTGAGIALSKVINQTGGRVIVLGTPAEETTGTKVDMANSGVFDDVDVAMCTHPSDENTMSGTSMAIHPIAFEFFGKPAHAAEAPEEGINALDAMLNLFNNINSLRQEMRSSARVHGIITHGGDAANVIPEYTRAEFYVRALDTPYMEVLSEKIINCAKAAALASGCTMKHTDFENIYKDMITNETLSAVYNENASELGIEMVPEKLGENGSIDMGDVSHVVPSIHSYYSITNGKRVIGHTPEFRDCTQTPFAYDMMMKVVETLALTGVDVISKPELLVEIQTEFANRKV</sequence>
<dbReference type="Proteomes" id="UP000192813">
    <property type="component" value="Unassembled WGS sequence"/>
</dbReference>
<dbReference type="PANTHER" id="PTHR30575:SF0">
    <property type="entry name" value="XAA-ARG DIPEPTIDASE"/>
    <property type="match status" value="1"/>
</dbReference>
<proteinExistence type="inferred from homology"/>
<comment type="similarity">
    <text evidence="1">Belongs to the peptidase M20A family.</text>
</comment>
<comment type="caution">
    <text evidence="3">The sequence shown here is derived from an EMBL/GenBank/DDBJ whole genome shotgun (WGS) entry which is preliminary data.</text>
</comment>
<dbReference type="FunFam" id="3.30.70.360:FF:000004">
    <property type="entry name" value="Peptidase M20 domain-containing protein 2"/>
    <property type="match status" value="1"/>
</dbReference>
<dbReference type="EMBL" id="NBTM02000001">
    <property type="protein sequence ID" value="PNL92258.1"/>
    <property type="molecule type" value="Genomic_DNA"/>
</dbReference>
<dbReference type="GO" id="GO:0016805">
    <property type="term" value="F:dipeptidase activity"/>
    <property type="evidence" value="ECO:0007669"/>
    <property type="project" value="InterPro"/>
</dbReference>
<dbReference type="GO" id="GO:0005737">
    <property type="term" value="C:cytoplasm"/>
    <property type="evidence" value="ECO:0007669"/>
    <property type="project" value="TreeGrafter"/>
</dbReference>
<dbReference type="PIRSF" id="PIRSF037226">
    <property type="entry name" value="Amidohydrolase_ACY1L2_prd"/>
    <property type="match status" value="1"/>
</dbReference>
<name>A0A2J9PPI6_9LACT</name>
<organism evidence="3 4">
    <name type="scientific">Aerococcus viridans</name>
    <dbReference type="NCBI Taxonomy" id="1377"/>
    <lineage>
        <taxon>Bacteria</taxon>
        <taxon>Bacillati</taxon>
        <taxon>Bacillota</taxon>
        <taxon>Bacilli</taxon>
        <taxon>Lactobacillales</taxon>
        <taxon>Aerococcaceae</taxon>
        <taxon>Aerococcus</taxon>
    </lineage>
</organism>
<dbReference type="InterPro" id="IPR017144">
    <property type="entry name" value="Xaa-Arg_dipeptidase"/>
</dbReference>
<dbReference type="Pfam" id="PF01546">
    <property type="entry name" value="Peptidase_M20"/>
    <property type="match status" value="1"/>
</dbReference>
<protein>
    <recommendedName>
        <fullName evidence="1">Peptidase M20 domain-containing protein 2</fullName>
    </recommendedName>
</protein>